<name>A0A261F6J5_9BIFI</name>
<evidence type="ECO:0000259" key="2">
    <source>
        <dbReference type="SMART" id="SM00418"/>
    </source>
</evidence>
<evidence type="ECO:0000313" key="4">
    <source>
        <dbReference type="Proteomes" id="UP000243657"/>
    </source>
</evidence>
<evidence type="ECO:0000256" key="1">
    <source>
        <dbReference type="SAM" id="MobiDB-lite"/>
    </source>
</evidence>
<feature type="compositionally biased region" description="Low complexity" evidence="1">
    <location>
        <begin position="174"/>
        <end position="188"/>
    </location>
</feature>
<dbReference type="SUPFAM" id="SSF46785">
    <property type="entry name" value="Winged helix' DNA-binding domain"/>
    <property type="match status" value="1"/>
</dbReference>
<dbReference type="SMART" id="SM00418">
    <property type="entry name" value="HTH_ARSR"/>
    <property type="match status" value="1"/>
</dbReference>
<accession>A0A261F6J5</accession>
<dbReference type="EMBL" id="MWWT01000001">
    <property type="protein sequence ID" value="OZG54704.1"/>
    <property type="molecule type" value="Genomic_DNA"/>
</dbReference>
<dbReference type="CDD" id="cd00090">
    <property type="entry name" value="HTH_ARSR"/>
    <property type="match status" value="1"/>
</dbReference>
<dbReference type="InterPro" id="IPR036388">
    <property type="entry name" value="WH-like_DNA-bd_sf"/>
</dbReference>
<dbReference type="Gene3D" id="1.10.10.10">
    <property type="entry name" value="Winged helix-like DNA-binding domain superfamily/Winged helix DNA-binding domain"/>
    <property type="match status" value="1"/>
</dbReference>
<dbReference type="AlphaFoldDB" id="A0A261F6J5"/>
<organism evidence="3 4">
    <name type="scientific">Alloscardovia macacae</name>
    <dbReference type="NCBI Taxonomy" id="1160091"/>
    <lineage>
        <taxon>Bacteria</taxon>
        <taxon>Bacillati</taxon>
        <taxon>Actinomycetota</taxon>
        <taxon>Actinomycetes</taxon>
        <taxon>Bifidobacteriales</taxon>
        <taxon>Bifidobacteriaceae</taxon>
        <taxon>Alloscardovia</taxon>
    </lineage>
</organism>
<keyword evidence="4" id="KW-1185">Reference proteome</keyword>
<dbReference type="InterPro" id="IPR011991">
    <property type="entry name" value="ArsR-like_HTH"/>
</dbReference>
<protein>
    <submittedName>
        <fullName evidence="3">ArsR family transcriptional regulator</fullName>
    </submittedName>
</protein>
<dbReference type="InterPro" id="IPR001845">
    <property type="entry name" value="HTH_ArsR_DNA-bd_dom"/>
</dbReference>
<dbReference type="RefSeq" id="WP_094725871.1">
    <property type="nucleotide sequence ID" value="NZ_JBHLWS010000010.1"/>
</dbReference>
<feature type="region of interest" description="Disordered" evidence="1">
    <location>
        <begin position="1"/>
        <end position="20"/>
    </location>
</feature>
<evidence type="ECO:0000313" key="3">
    <source>
        <dbReference type="EMBL" id="OZG54704.1"/>
    </source>
</evidence>
<dbReference type="Proteomes" id="UP000243657">
    <property type="component" value="Unassembled WGS sequence"/>
</dbReference>
<comment type="caution">
    <text evidence="3">The sequence shown here is derived from an EMBL/GenBank/DDBJ whole genome shotgun (WGS) entry which is preliminary data.</text>
</comment>
<reference evidence="3 4" key="1">
    <citation type="journal article" date="2017" name="BMC Genomics">
        <title>Comparative genomic and phylogenomic analyses of the Bifidobacteriaceae family.</title>
        <authorList>
            <person name="Lugli G.A."/>
            <person name="Milani C."/>
            <person name="Turroni F."/>
            <person name="Duranti S."/>
            <person name="Mancabelli L."/>
            <person name="Mangifesta M."/>
            <person name="Ferrario C."/>
            <person name="Modesto M."/>
            <person name="Mattarelli P."/>
            <person name="Jiri K."/>
            <person name="van Sinderen D."/>
            <person name="Ventura M."/>
        </authorList>
    </citation>
    <scope>NUCLEOTIDE SEQUENCE [LARGE SCALE GENOMIC DNA]</scope>
    <source>
        <strain evidence="3 4">DSM 24762</strain>
    </source>
</reference>
<sequence length="207" mass="23314">MPSQHAPTHEKHVSATPPDSAAMLKVISHPIRMRILGTLRVDGPQNVGSISQHIHEAPGVTSYHLSLLEKNQLAHKVPSPDGDSRSSWWEASQTHTTVHTSDASDESLDLFRRSAALNHHMAYERYLDHMDEIEPEWKEVLTSDDHVLTLSPEQTRGLIQELTEVIRKWENVETPTTSPDASSDTSSPAREKQKKVSLILDVFRWIP</sequence>
<feature type="domain" description="HTH arsR-type" evidence="2">
    <location>
        <begin position="22"/>
        <end position="113"/>
    </location>
</feature>
<dbReference type="GO" id="GO:0003700">
    <property type="term" value="F:DNA-binding transcription factor activity"/>
    <property type="evidence" value="ECO:0007669"/>
    <property type="project" value="InterPro"/>
</dbReference>
<gene>
    <name evidence="3" type="ORF">ALMA_0029</name>
</gene>
<feature type="region of interest" description="Disordered" evidence="1">
    <location>
        <begin position="170"/>
        <end position="194"/>
    </location>
</feature>
<proteinExistence type="predicted"/>
<dbReference type="InterPro" id="IPR036390">
    <property type="entry name" value="WH_DNA-bd_sf"/>
</dbReference>